<evidence type="ECO:0000256" key="2">
    <source>
        <dbReference type="ARBA" id="ARBA00023125"/>
    </source>
</evidence>
<feature type="domain" description="Tyr recombinase" evidence="4">
    <location>
        <begin position="157"/>
        <end position="365"/>
    </location>
</feature>
<proteinExistence type="inferred from homology"/>
<dbReference type="AlphaFoldDB" id="A0A931IGS7"/>
<keyword evidence="3" id="KW-0233">DNA recombination</keyword>
<evidence type="ECO:0000313" key="6">
    <source>
        <dbReference type="Proteomes" id="UP000655751"/>
    </source>
</evidence>
<accession>A0A931IGS7</accession>
<dbReference type="GO" id="GO:0015074">
    <property type="term" value="P:DNA integration"/>
    <property type="evidence" value="ECO:0007669"/>
    <property type="project" value="InterPro"/>
</dbReference>
<keyword evidence="2" id="KW-0238">DNA-binding</keyword>
<dbReference type="InterPro" id="IPR050090">
    <property type="entry name" value="Tyrosine_recombinase_XerCD"/>
</dbReference>
<dbReference type="InterPro" id="IPR002104">
    <property type="entry name" value="Integrase_catalytic"/>
</dbReference>
<organism evidence="5 6">
    <name type="scientific">Nocardia bovistercoris</name>
    <dbReference type="NCBI Taxonomy" id="2785916"/>
    <lineage>
        <taxon>Bacteria</taxon>
        <taxon>Bacillati</taxon>
        <taxon>Actinomycetota</taxon>
        <taxon>Actinomycetes</taxon>
        <taxon>Mycobacteriales</taxon>
        <taxon>Nocardiaceae</taxon>
        <taxon>Nocardia</taxon>
    </lineage>
</organism>
<dbReference type="EMBL" id="JADMLG010000022">
    <property type="protein sequence ID" value="MBH0781269.1"/>
    <property type="molecule type" value="Genomic_DNA"/>
</dbReference>
<dbReference type="InterPro" id="IPR013762">
    <property type="entry name" value="Integrase-like_cat_sf"/>
</dbReference>
<dbReference type="RefSeq" id="WP_196153550.1">
    <property type="nucleotide sequence ID" value="NZ_JADMLG010000022.1"/>
</dbReference>
<dbReference type="PANTHER" id="PTHR30349:SF64">
    <property type="entry name" value="PROPHAGE INTEGRASE INTD-RELATED"/>
    <property type="match status" value="1"/>
</dbReference>
<dbReference type="GO" id="GO:0006310">
    <property type="term" value="P:DNA recombination"/>
    <property type="evidence" value="ECO:0007669"/>
    <property type="project" value="UniProtKB-KW"/>
</dbReference>
<dbReference type="Pfam" id="PF00589">
    <property type="entry name" value="Phage_integrase"/>
    <property type="match status" value="1"/>
</dbReference>
<name>A0A931IGS7_9NOCA</name>
<dbReference type="GO" id="GO:0003677">
    <property type="term" value="F:DNA binding"/>
    <property type="evidence" value="ECO:0007669"/>
    <property type="project" value="UniProtKB-KW"/>
</dbReference>
<comment type="similarity">
    <text evidence="1">Belongs to the 'phage' integrase family.</text>
</comment>
<dbReference type="Proteomes" id="UP000655751">
    <property type="component" value="Unassembled WGS sequence"/>
</dbReference>
<dbReference type="Gene3D" id="1.10.443.10">
    <property type="entry name" value="Intergrase catalytic core"/>
    <property type="match status" value="1"/>
</dbReference>
<dbReference type="SUPFAM" id="SSF56349">
    <property type="entry name" value="DNA breaking-rejoining enzymes"/>
    <property type="match status" value="1"/>
</dbReference>
<sequence length="369" mass="41255">MTRPVQAFGPTRARAESHLKDKLANRSHYRDNAITRDTTLAELADLWLAELGFEDGVSQQTIDLYRDEIDVSTDRRARKGTIKIKSAIGGVRVQEATTSRLDQHIKAVALVGKEKASRHRVILSGMMGLAVRHDALDQNPVRDVAKIRKRRDKPRAANLETLNALRAQLETWLSGKAIDGTPAYTSGPRRSRAILDIADVALATGARPGEVLAIRWRDINLAATVPELTISGTIVRNSAKGLHRQEWTKTDAGYRTVRLPRFVVDTLLRLQVDATANELDLVFPDRKGGVRDPHNFRRTWRQARGTEFTWITGKTFRKTVATLLSDEYGDQQAARQLGHSDGGEIVRKHYADKPTEVADFTRALDRFAS</sequence>
<reference evidence="5" key="1">
    <citation type="submission" date="2020-11" db="EMBL/GenBank/DDBJ databases">
        <title>Nocardia NEAU-351.nov., a novel actinomycete isolated from the cow dung.</title>
        <authorList>
            <person name="Zhang X."/>
        </authorList>
    </citation>
    <scope>NUCLEOTIDE SEQUENCE</scope>
    <source>
        <strain evidence="5">NEAU-351</strain>
    </source>
</reference>
<dbReference type="InterPro" id="IPR011010">
    <property type="entry name" value="DNA_brk_join_enz"/>
</dbReference>
<evidence type="ECO:0000256" key="1">
    <source>
        <dbReference type="ARBA" id="ARBA00008857"/>
    </source>
</evidence>
<evidence type="ECO:0000313" key="5">
    <source>
        <dbReference type="EMBL" id="MBH0781269.1"/>
    </source>
</evidence>
<dbReference type="Gene3D" id="1.10.150.130">
    <property type="match status" value="1"/>
</dbReference>
<comment type="caution">
    <text evidence="5">The sequence shown here is derived from an EMBL/GenBank/DDBJ whole genome shotgun (WGS) entry which is preliminary data.</text>
</comment>
<keyword evidence="6" id="KW-1185">Reference proteome</keyword>
<gene>
    <name evidence="5" type="ORF">IT779_33860</name>
</gene>
<protein>
    <submittedName>
        <fullName evidence="5">Tyrosine-type recombinase/integrase</fullName>
    </submittedName>
</protein>
<dbReference type="InterPro" id="IPR010998">
    <property type="entry name" value="Integrase_recombinase_N"/>
</dbReference>
<dbReference type="PANTHER" id="PTHR30349">
    <property type="entry name" value="PHAGE INTEGRASE-RELATED"/>
    <property type="match status" value="1"/>
</dbReference>
<evidence type="ECO:0000256" key="3">
    <source>
        <dbReference type="ARBA" id="ARBA00023172"/>
    </source>
</evidence>
<dbReference type="PROSITE" id="PS51898">
    <property type="entry name" value="TYR_RECOMBINASE"/>
    <property type="match status" value="1"/>
</dbReference>
<evidence type="ECO:0000259" key="4">
    <source>
        <dbReference type="PROSITE" id="PS51898"/>
    </source>
</evidence>